<dbReference type="PANTHER" id="PTHR21721:SF25">
    <property type="entry name" value="LP18071P"/>
    <property type="match status" value="1"/>
</dbReference>
<dbReference type="PANTHER" id="PTHR21721">
    <property type="entry name" value="GH09876P-RELATED"/>
    <property type="match status" value="1"/>
</dbReference>
<name>A0A484B2C4_DRONA</name>
<proteinExistence type="predicted"/>
<gene>
    <name evidence="3" type="ORF">AWZ03_011634</name>
</gene>
<organism evidence="3 4">
    <name type="scientific">Drosophila navojoa</name>
    <name type="common">Fruit fly</name>
    <dbReference type="NCBI Taxonomy" id="7232"/>
    <lineage>
        <taxon>Eukaryota</taxon>
        <taxon>Metazoa</taxon>
        <taxon>Ecdysozoa</taxon>
        <taxon>Arthropoda</taxon>
        <taxon>Hexapoda</taxon>
        <taxon>Insecta</taxon>
        <taxon>Pterygota</taxon>
        <taxon>Neoptera</taxon>
        <taxon>Endopterygota</taxon>
        <taxon>Diptera</taxon>
        <taxon>Brachycera</taxon>
        <taxon>Muscomorpha</taxon>
        <taxon>Ephydroidea</taxon>
        <taxon>Drosophilidae</taxon>
        <taxon>Drosophila</taxon>
    </lineage>
</organism>
<keyword evidence="4" id="KW-1185">Reference proteome</keyword>
<reference evidence="3 4" key="1">
    <citation type="journal article" date="2019" name="J. Hered.">
        <title>An Improved Genome Assembly for Drosophila navojoa, the Basal Species in the mojavensis Cluster.</title>
        <authorList>
            <person name="Vanderlinde T."/>
            <person name="Dupim E.G."/>
            <person name="Nazario-Yepiz N.O."/>
            <person name="Carvalho A.B."/>
        </authorList>
    </citation>
    <scope>NUCLEOTIDE SEQUENCE [LARGE SCALE GENOMIC DNA]</scope>
    <source>
        <strain evidence="3">Navoj_Jal97</strain>
        <tissue evidence="3">Whole organism</tissue>
    </source>
</reference>
<feature type="signal peptide" evidence="1">
    <location>
        <begin position="1"/>
        <end position="19"/>
    </location>
</feature>
<accession>A0A484B2C4</accession>
<feature type="domain" description="DUF753" evidence="2">
    <location>
        <begin position="104"/>
        <end position="179"/>
    </location>
</feature>
<dbReference type="AlphaFoldDB" id="A0A484B2C4"/>
<feature type="domain" description="DUF753" evidence="2">
    <location>
        <begin position="21"/>
        <end position="94"/>
    </location>
</feature>
<evidence type="ECO:0000256" key="1">
    <source>
        <dbReference type="SAM" id="SignalP"/>
    </source>
</evidence>
<evidence type="ECO:0000259" key="2">
    <source>
        <dbReference type="Pfam" id="PF05444"/>
    </source>
</evidence>
<evidence type="ECO:0000313" key="3">
    <source>
        <dbReference type="EMBL" id="TDG41945.1"/>
    </source>
</evidence>
<dbReference type="Proteomes" id="UP000295192">
    <property type="component" value="Unassembled WGS sequence"/>
</dbReference>
<dbReference type="KEGG" id="dnv:108656700"/>
<dbReference type="OMA" id="NHAYSKV"/>
<comment type="caution">
    <text evidence="3">The sequence shown here is derived from an EMBL/GenBank/DDBJ whole genome shotgun (WGS) entry which is preliminary data.</text>
</comment>
<dbReference type="Pfam" id="PF05444">
    <property type="entry name" value="DUF753"/>
    <property type="match status" value="2"/>
</dbReference>
<evidence type="ECO:0000313" key="4">
    <source>
        <dbReference type="Proteomes" id="UP000295192"/>
    </source>
</evidence>
<dbReference type="InterPro" id="IPR008472">
    <property type="entry name" value="DUF753"/>
</dbReference>
<dbReference type="EMBL" id="LSRL02000284">
    <property type="protein sequence ID" value="TDG41945.1"/>
    <property type="molecule type" value="Genomic_DNA"/>
</dbReference>
<sequence length="215" mass="23490">MKFYLLIMAACAFLAYVHSDACVQCHSKTEERCATQPLSFMAKDCPTNNNSLCYTRVLNGYTIRGCASDLDNSTLKSCNNELECLVCSANEGCNRLIFPQYRPKCLICSGDSINSSCAIENHAYSKVCPTYKLGDKCYIRYNGRTGEGAFKRGCLSSAQANKQCVIDGNCYTCEGHGCNALLANDTLIPIARDGAITVMLSLALMLACSLFHMLL</sequence>
<protein>
    <recommendedName>
        <fullName evidence="2">DUF753 domain-containing protein</fullName>
    </recommendedName>
</protein>
<feature type="chain" id="PRO_5019813075" description="DUF753 domain-containing protein" evidence="1">
    <location>
        <begin position="20"/>
        <end position="215"/>
    </location>
</feature>
<keyword evidence="1" id="KW-0732">Signal</keyword>
<dbReference type="OrthoDB" id="7971963at2759"/>